<evidence type="ECO:0000313" key="1">
    <source>
        <dbReference type="EMBL" id="ESU45762.1"/>
    </source>
</evidence>
<dbReference type="VEuPathDB" id="GiardiaDB:QR46_2565"/>
<dbReference type="OrthoDB" id="10251544at2759"/>
<organism evidence="1 2">
    <name type="scientific">Giardia intestinalis</name>
    <name type="common">Giardia lamblia</name>
    <dbReference type="NCBI Taxonomy" id="5741"/>
    <lineage>
        <taxon>Eukaryota</taxon>
        <taxon>Metamonada</taxon>
        <taxon>Diplomonadida</taxon>
        <taxon>Hexamitidae</taxon>
        <taxon>Giardiinae</taxon>
        <taxon>Giardia</taxon>
    </lineage>
</organism>
<protein>
    <submittedName>
        <fullName evidence="1">Uncharacterized protein</fullName>
    </submittedName>
</protein>
<name>V6U577_GIAIN</name>
<dbReference type="VEuPathDB" id="GiardiaDB:GL50803_003581"/>
<gene>
    <name evidence="1" type="ORF">GSB_3581</name>
</gene>
<dbReference type="VEuPathDB" id="GiardiaDB:DHA2_3581"/>
<dbReference type="AlphaFoldDB" id="V6U577"/>
<dbReference type="EMBL" id="AHHH01000002">
    <property type="protein sequence ID" value="ESU45762.1"/>
    <property type="molecule type" value="Genomic_DNA"/>
</dbReference>
<reference evidence="1 2" key="2">
    <citation type="journal article" date="2013" name="Genome Biol. Evol.">
        <title>Genome sequencing of Giardia lamblia genotypes A2 and B isolates (DH and GS) and comparative analysis with the genomes of genotypes A1 and E (WB and Pig).</title>
        <authorList>
            <person name="Adam R.D."/>
            <person name="Dahlstrom E.W."/>
            <person name="Martens C.A."/>
            <person name="Bruno D.P."/>
            <person name="Barbian K.D."/>
            <person name="Ricklefs S.M."/>
            <person name="Hernandez M.M."/>
            <person name="Narla N.P."/>
            <person name="Patel R.B."/>
            <person name="Porcella S.F."/>
            <person name="Nash T.E."/>
        </authorList>
    </citation>
    <scope>NUCLEOTIDE SEQUENCE [LARGE SCALE GENOMIC DNA]</scope>
    <source>
        <strain evidence="1 2">GS</strain>
    </source>
</reference>
<comment type="caution">
    <text evidence="1">The sequence shown here is derived from an EMBL/GenBank/DDBJ whole genome shotgun (WGS) entry which is preliminary data.</text>
</comment>
<reference evidence="2" key="1">
    <citation type="submission" date="2012-02" db="EMBL/GenBank/DDBJ databases">
        <title>Genome sequencing of Giardia lamblia Genotypes A2 and B isolates (DH and GS) and comparative analysis with the genomes of Genotypes A1 and E (WB and Pig).</title>
        <authorList>
            <person name="Adam R."/>
            <person name="Dahlstrom E."/>
            <person name="Martens C."/>
            <person name="Bruno D."/>
            <person name="Barbian K."/>
            <person name="Porcella S.F."/>
            <person name="Nash T."/>
        </authorList>
    </citation>
    <scope>NUCLEOTIDE SEQUENCE</scope>
    <source>
        <strain evidence="2">GS</strain>
    </source>
</reference>
<dbReference type="VEuPathDB" id="GiardiaDB:GL50581_278"/>
<proteinExistence type="predicted"/>
<evidence type="ECO:0000313" key="2">
    <source>
        <dbReference type="Proteomes" id="UP000018040"/>
    </source>
</evidence>
<dbReference type="InterPro" id="IPR028172">
    <property type="entry name" value="FT20"/>
</dbReference>
<accession>V6U577</accession>
<dbReference type="Proteomes" id="UP000018040">
    <property type="component" value="Unassembled WGS sequence"/>
</dbReference>
<dbReference type="Pfam" id="PF14931">
    <property type="entry name" value="IFT20"/>
    <property type="match status" value="1"/>
</dbReference>
<sequence>VPRKSSKLQSNLKMTETASDGCIMFDDDQRVRILHMAYRKTAEDIVAIASEYQEALGEFDQVSSYIHKQLGDVAAEAEAKRKLALSLSMSIAAQDVSAAHSASVNLLKVSLQNAELESAKFETQALMSMQDTFRQTRTAIIELFGGQ</sequence>
<feature type="non-terminal residue" evidence="1">
    <location>
        <position position="1"/>
    </location>
</feature>